<keyword evidence="7 9" id="KW-0472">Membrane</keyword>
<evidence type="ECO:0000256" key="6">
    <source>
        <dbReference type="ARBA" id="ARBA00022989"/>
    </source>
</evidence>
<keyword evidence="6 9" id="KW-1133">Transmembrane helix</keyword>
<dbReference type="RefSeq" id="WP_379910004.1">
    <property type="nucleotide sequence ID" value="NZ_JBHSWE010000001.1"/>
</dbReference>
<accession>A0ABW2A219</accession>
<gene>
    <name evidence="10" type="ORF">ACFQDL_16565</name>
</gene>
<reference evidence="11" key="1">
    <citation type="journal article" date="2019" name="Int. J. Syst. Evol. Microbiol.">
        <title>The Global Catalogue of Microorganisms (GCM) 10K type strain sequencing project: providing services to taxonomists for standard genome sequencing and annotation.</title>
        <authorList>
            <consortium name="The Broad Institute Genomics Platform"/>
            <consortium name="The Broad Institute Genome Sequencing Center for Infectious Disease"/>
            <person name="Wu L."/>
            <person name="Ma J."/>
        </authorList>
    </citation>
    <scope>NUCLEOTIDE SEQUENCE [LARGE SCALE GENOMIC DNA]</scope>
    <source>
        <strain evidence="11">NBRC 111756</strain>
    </source>
</reference>
<comment type="similarity">
    <text evidence="2">Belongs to the autoinducer-2 exporter (AI-2E) (TC 2.A.86) family.</text>
</comment>
<feature type="transmembrane region" description="Helical" evidence="9">
    <location>
        <begin position="274"/>
        <end position="293"/>
    </location>
</feature>
<protein>
    <submittedName>
        <fullName evidence="10">AI-2E family transporter</fullName>
    </submittedName>
</protein>
<proteinExistence type="inferred from homology"/>
<evidence type="ECO:0000256" key="1">
    <source>
        <dbReference type="ARBA" id="ARBA00004651"/>
    </source>
</evidence>
<organism evidence="10 11">
    <name type="scientific">Marinobacterium aestuariivivens</name>
    <dbReference type="NCBI Taxonomy" id="1698799"/>
    <lineage>
        <taxon>Bacteria</taxon>
        <taxon>Pseudomonadati</taxon>
        <taxon>Pseudomonadota</taxon>
        <taxon>Gammaproteobacteria</taxon>
        <taxon>Oceanospirillales</taxon>
        <taxon>Oceanospirillaceae</taxon>
        <taxon>Marinobacterium</taxon>
    </lineage>
</organism>
<evidence type="ECO:0000256" key="8">
    <source>
        <dbReference type="SAM" id="MobiDB-lite"/>
    </source>
</evidence>
<evidence type="ECO:0000256" key="4">
    <source>
        <dbReference type="ARBA" id="ARBA00022475"/>
    </source>
</evidence>
<evidence type="ECO:0000256" key="7">
    <source>
        <dbReference type="ARBA" id="ARBA00023136"/>
    </source>
</evidence>
<feature type="transmembrane region" description="Helical" evidence="9">
    <location>
        <begin position="240"/>
        <end position="267"/>
    </location>
</feature>
<evidence type="ECO:0000256" key="9">
    <source>
        <dbReference type="SAM" id="Phobius"/>
    </source>
</evidence>
<feature type="transmembrane region" description="Helical" evidence="9">
    <location>
        <begin position="150"/>
        <end position="176"/>
    </location>
</feature>
<dbReference type="InterPro" id="IPR002549">
    <property type="entry name" value="AI-2E-like"/>
</dbReference>
<keyword evidence="5 9" id="KW-0812">Transmembrane</keyword>
<feature type="transmembrane region" description="Helical" evidence="9">
    <location>
        <begin position="12"/>
        <end position="29"/>
    </location>
</feature>
<evidence type="ECO:0000256" key="3">
    <source>
        <dbReference type="ARBA" id="ARBA00022448"/>
    </source>
</evidence>
<evidence type="ECO:0000256" key="2">
    <source>
        <dbReference type="ARBA" id="ARBA00009773"/>
    </source>
</evidence>
<dbReference type="EMBL" id="JBHSWE010000001">
    <property type="protein sequence ID" value="MFC6671500.1"/>
    <property type="molecule type" value="Genomic_DNA"/>
</dbReference>
<dbReference type="Pfam" id="PF01594">
    <property type="entry name" value="AI-2E_transport"/>
    <property type="match status" value="1"/>
</dbReference>
<feature type="transmembrane region" description="Helical" evidence="9">
    <location>
        <begin position="313"/>
        <end position="340"/>
    </location>
</feature>
<dbReference type="PROSITE" id="PS51257">
    <property type="entry name" value="PROKAR_LIPOPROTEIN"/>
    <property type="match status" value="1"/>
</dbReference>
<feature type="transmembrane region" description="Helical" evidence="9">
    <location>
        <begin position="64"/>
        <end position="87"/>
    </location>
</feature>
<keyword evidence="3" id="KW-0813">Transport</keyword>
<evidence type="ECO:0000256" key="5">
    <source>
        <dbReference type="ARBA" id="ARBA00022692"/>
    </source>
</evidence>
<sequence>MIPLGKPLEQVLGIGALLLLAVGCVLTLWPFLSALLWAAAICFSTWPVYRGCERSLGGRRGLAAALMTLLVALALVAPFAVIVAALADNIVSFLATAASVLEQGPPTLPPWVAELPLVGESLVFYWESSINNAPAFITELKKLIGPATDLAVASGAMLGSTLLELGLSVFISFFFYSHGRQMAAHMREIAERLAGPRARRLVEVVGATVKGVIFGMIGTALAQALVAAIGFWIADVFQPLLLGFLTFVLSFVSAGALVWVLVALWLLAQGDIGWGIFVVAWGLLLVSSIDNFLRPYILGKTSDLPMVLGFFGFIGGILAFGFIGLFLGPTLLAVGYSLFVEWRAAEVEERRHPTPAPSGADVGHMGRSSPGGEGRAQSIVDHESHD</sequence>
<name>A0ABW2A219_9GAMM</name>
<feature type="region of interest" description="Disordered" evidence="8">
    <location>
        <begin position="350"/>
        <end position="386"/>
    </location>
</feature>
<keyword evidence="4" id="KW-1003">Cell membrane</keyword>
<keyword evidence="11" id="KW-1185">Reference proteome</keyword>
<dbReference type="PANTHER" id="PTHR21716">
    <property type="entry name" value="TRANSMEMBRANE PROTEIN"/>
    <property type="match status" value="1"/>
</dbReference>
<dbReference type="PANTHER" id="PTHR21716:SF67">
    <property type="entry name" value="TRANSPORT PROTEIN YDIK-RELATED"/>
    <property type="match status" value="1"/>
</dbReference>
<dbReference type="Proteomes" id="UP001596422">
    <property type="component" value="Unassembled WGS sequence"/>
</dbReference>
<comment type="caution">
    <text evidence="10">The sequence shown here is derived from an EMBL/GenBank/DDBJ whole genome shotgun (WGS) entry which is preliminary data.</text>
</comment>
<evidence type="ECO:0000313" key="11">
    <source>
        <dbReference type="Proteomes" id="UP001596422"/>
    </source>
</evidence>
<evidence type="ECO:0000313" key="10">
    <source>
        <dbReference type="EMBL" id="MFC6671500.1"/>
    </source>
</evidence>
<comment type="subcellular location">
    <subcellularLocation>
        <location evidence="1">Cell membrane</location>
        <topology evidence="1">Multi-pass membrane protein</topology>
    </subcellularLocation>
</comment>
<feature type="transmembrane region" description="Helical" evidence="9">
    <location>
        <begin position="207"/>
        <end position="234"/>
    </location>
</feature>